<organism evidence="11 12">
    <name type="scientific">Sulfobacillus thermotolerans</name>
    <dbReference type="NCBI Taxonomy" id="338644"/>
    <lineage>
        <taxon>Bacteria</taxon>
        <taxon>Bacillati</taxon>
        <taxon>Bacillota</taxon>
        <taxon>Clostridia</taxon>
        <taxon>Eubacteriales</taxon>
        <taxon>Clostridiales Family XVII. Incertae Sedis</taxon>
        <taxon>Sulfobacillus</taxon>
    </lineage>
</organism>
<comment type="cofactor">
    <cofactor evidence="2 9">
        <name>[4Fe-4S] cluster</name>
        <dbReference type="ChEBI" id="CHEBI:49883"/>
    </cofactor>
</comment>
<keyword evidence="7 9" id="KW-0408">Iron</keyword>
<dbReference type="Proteomes" id="UP000325292">
    <property type="component" value="Chromosome"/>
</dbReference>
<keyword evidence="4 9" id="KW-0004">4Fe-4S</keyword>
<evidence type="ECO:0000256" key="1">
    <source>
        <dbReference type="ARBA" id="ARBA00001927"/>
    </source>
</evidence>
<evidence type="ECO:0000256" key="6">
    <source>
        <dbReference type="ARBA" id="ARBA00022982"/>
    </source>
</evidence>
<dbReference type="PROSITE" id="PS51379">
    <property type="entry name" value="4FE4S_FER_2"/>
    <property type="match status" value="1"/>
</dbReference>
<reference evidence="11 12" key="1">
    <citation type="journal article" date="2019" name="Sci. Rep.">
        <title>Sulfobacillus thermotolerans: new insights into resistance and metabolic capacities of acidophilic chemolithotrophs.</title>
        <authorList>
            <person name="Panyushkina A.E."/>
            <person name="Babenko V.V."/>
            <person name="Nikitina A.S."/>
            <person name="Selezneva O.V."/>
            <person name="Tsaplina I.A."/>
            <person name="Letarova M.A."/>
            <person name="Kostryukova E.S."/>
            <person name="Letarov A.V."/>
        </authorList>
    </citation>
    <scope>NUCLEOTIDE SEQUENCE [LARGE SCALE GENOMIC DNA]</scope>
    <source>
        <strain evidence="11 12">Kr1</strain>
    </source>
</reference>
<evidence type="ECO:0000313" key="11">
    <source>
        <dbReference type="EMBL" id="AUW93143.1"/>
    </source>
</evidence>
<evidence type="ECO:0000256" key="8">
    <source>
        <dbReference type="ARBA" id="ARBA00023014"/>
    </source>
</evidence>
<accession>A0ABN5H0H4</accession>
<evidence type="ECO:0000256" key="2">
    <source>
        <dbReference type="ARBA" id="ARBA00001966"/>
    </source>
</evidence>
<keyword evidence="3 9" id="KW-0813">Transport</keyword>
<evidence type="ECO:0000256" key="3">
    <source>
        <dbReference type="ARBA" id="ARBA00022448"/>
    </source>
</evidence>
<name>A0ABN5H0H4_9FIRM</name>
<evidence type="ECO:0000256" key="9">
    <source>
        <dbReference type="RuleBase" id="RU365098"/>
    </source>
</evidence>
<dbReference type="InterPro" id="IPR017900">
    <property type="entry name" value="4Fe4S_Fe_S_CS"/>
</dbReference>
<comment type="function">
    <text evidence="9">Ferredoxins are iron-sulfur proteins that transfer electrons in a wide variety of metabolic reactions.</text>
</comment>
<dbReference type="Pfam" id="PF00037">
    <property type="entry name" value="Fer4"/>
    <property type="match status" value="1"/>
</dbReference>
<dbReference type="InterPro" id="IPR050294">
    <property type="entry name" value="RnfB_subfamily"/>
</dbReference>
<dbReference type="InterPro" id="IPR000813">
    <property type="entry name" value="7Fe_ferredoxin"/>
</dbReference>
<gene>
    <name evidence="11" type="ORF">BXT84_03560</name>
</gene>
<evidence type="ECO:0000256" key="5">
    <source>
        <dbReference type="ARBA" id="ARBA00022723"/>
    </source>
</evidence>
<dbReference type="PANTHER" id="PTHR42859">
    <property type="entry name" value="OXIDOREDUCTASE"/>
    <property type="match status" value="1"/>
</dbReference>
<evidence type="ECO:0000259" key="10">
    <source>
        <dbReference type="PROSITE" id="PS51379"/>
    </source>
</evidence>
<dbReference type="Gene3D" id="3.30.70.20">
    <property type="match status" value="1"/>
</dbReference>
<evidence type="ECO:0000256" key="7">
    <source>
        <dbReference type="ARBA" id="ARBA00023004"/>
    </source>
</evidence>
<comment type="cofactor">
    <cofactor evidence="1">
        <name>[3Fe-4S] cluster</name>
        <dbReference type="ChEBI" id="CHEBI:21137"/>
    </cofactor>
</comment>
<keyword evidence="12" id="KW-1185">Reference proteome</keyword>
<dbReference type="EMBL" id="CP019454">
    <property type="protein sequence ID" value="AUW93143.1"/>
    <property type="molecule type" value="Genomic_DNA"/>
</dbReference>
<protein>
    <recommendedName>
        <fullName evidence="9">Ferredoxin</fullName>
    </recommendedName>
</protein>
<sequence>MAHVITDRCREAKDQSCVEVCPVDCIHPTAFLDGDEPFQTTTQLYINPDTCIDCGACVPVCPVEAIFMADDLPVDQQKFIELNAAYYQ</sequence>
<proteinExistence type="predicted"/>
<dbReference type="SUPFAM" id="SSF54862">
    <property type="entry name" value="4Fe-4S ferredoxins"/>
    <property type="match status" value="1"/>
</dbReference>
<keyword evidence="5 9" id="KW-0479">Metal-binding</keyword>
<feature type="domain" description="4Fe-4S ferredoxin-type" evidence="10">
    <location>
        <begin position="42"/>
        <end position="71"/>
    </location>
</feature>
<evidence type="ECO:0000256" key="4">
    <source>
        <dbReference type="ARBA" id="ARBA00022485"/>
    </source>
</evidence>
<keyword evidence="8 9" id="KW-0411">Iron-sulfur</keyword>
<evidence type="ECO:0000313" key="12">
    <source>
        <dbReference type="Proteomes" id="UP000325292"/>
    </source>
</evidence>
<dbReference type="PROSITE" id="PS00198">
    <property type="entry name" value="4FE4S_FER_1"/>
    <property type="match status" value="1"/>
</dbReference>
<dbReference type="PRINTS" id="PR00354">
    <property type="entry name" value="7FE8SFRDOXIN"/>
</dbReference>
<dbReference type="PANTHER" id="PTHR42859:SF2">
    <property type="entry name" value="FERREDOXIN"/>
    <property type="match status" value="1"/>
</dbReference>
<keyword evidence="6 9" id="KW-0249">Electron transport</keyword>
<dbReference type="InterPro" id="IPR017896">
    <property type="entry name" value="4Fe4S_Fe-S-bd"/>
</dbReference>